<dbReference type="EMBL" id="QGGV01000012">
    <property type="protein sequence ID" value="PWK54085.1"/>
    <property type="molecule type" value="Genomic_DNA"/>
</dbReference>
<evidence type="ECO:0000313" key="3">
    <source>
        <dbReference type="Proteomes" id="UP000245390"/>
    </source>
</evidence>
<comment type="caution">
    <text evidence="2">The sequence shown here is derived from an EMBL/GenBank/DDBJ whole genome shotgun (WGS) entry which is preliminary data.</text>
</comment>
<keyword evidence="3" id="KW-1185">Reference proteome</keyword>
<dbReference type="InterPro" id="IPR011576">
    <property type="entry name" value="Pyridox_Oxase_N"/>
</dbReference>
<evidence type="ECO:0000259" key="1">
    <source>
        <dbReference type="Pfam" id="PF01243"/>
    </source>
</evidence>
<dbReference type="Pfam" id="PF01243">
    <property type="entry name" value="PNPOx_N"/>
    <property type="match status" value="1"/>
</dbReference>
<dbReference type="SUPFAM" id="SSF50475">
    <property type="entry name" value="FMN-binding split barrel"/>
    <property type="match status" value="1"/>
</dbReference>
<dbReference type="InterPro" id="IPR012349">
    <property type="entry name" value="Split_barrel_FMN-bd"/>
</dbReference>
<evidence type="ECO:0000313" key="2">
    <source>
        <dbReference type="EMBL" id="PWK54085.1"/>
    </source>
</evidence>
<feature type="domain" description="Pyridoxamine 5'-phosphate oxidase N-terminal" evidence="1">
    <location>
        <begin position="33"/>
        <end position="150"/>
    </location>
</feature>
<dbReference type="Proteomes" id="UP000245390">
    <property type="component" value="Unassembled WGS sequence"/>
</dbReference>
<dbReference type="AlphaFoldDB" id="A0A316G143"/>
<reference evidence="2 3" key="1">
    <citation type="submission" date="2018-05" db="EMBL/GenBank/DDBJ databases">
        <title>Genomic Encyclopedia of Type Strains, Phase IV (KMG-IV): sequencing the most valuable type-strain genomes for metagenomic binning, comparative biology and taxonomic classification.</title>
        <authorList>
            <person name="Goeker M."/>
        </authorList>
    </citation>
    <scope>NUCLEOTIDE SEQUENCE [LARGE SCALE GENOMIC DNA]</scope>
    <source>
        <strain evidence="2 3">DSM 103371</strain>
    </source>
</reference>
<sequence>MTHDIDTIEALEAIYGIPLATAVAKVADRLVPVYREWIAASRFCIFTTVGPEGTDASPRGEDGPVVIEIDERTLALPDWHGNNRVDSLRNIVRDGRVSLLFMVPGSDNVVRVNGTARLTVDPAVLGRFERGAKRPRSVIVVRIGEVYFQCARALLRSKLWSSGDQSAGLPTPGQILAALSDDRHGGEAYDAVWPERARETLW</sequence>
<name>A0A316G143_9RHOB</name>
<organism evidence="2 3">
    <name type="scientific">Silicimonas algicola</name>
    <dbReference type="NCBI Taxonomy" id="1826607"/>
    <lineage>
        <taxon>Bacteria</taxon>
        <taxon>Pseudomonadati</taxon>
        <taxon>Pseudomonadota</taxon>
        <taxon>Alphaproteobacteria</taxon>
        <taxon>Rhodobacterales</taxon>
        <taxon>Paracoccaceae</taxon>
    </lineage>
</organism>
<protein>
    <recommendedName>
        <fullName evidence="1">Pyridoxamine 5'-phosphate oxidase N-terminal domain-containing protein</fullName>
    </recommendedName>
</protein>
<dbReference type="NCBIfam" id="TIGR04025">
    <property type="entry name" value="PPOX_FMN_DR2398"/>
    <property type="match status" value="1"/>
</dbReference>
<gene>
    <name evidence="2" type="ORF">C8D95_11273</name>
</gene>
<dbReference type="RefSeq" id="WP_109760869.1">
    <property type="nucleotide sequence ID" value="NZ_CP034588.1"/>
</dbReference>
<dbReference type="Gene3D" id="2.30.110.10">
    <property type="entry name" value="Electron Transport, Fmn-binding Protein, Chain A"/>
    <property type="match status" value="1"/>
</dbReference>
<dbReference type="OrthoDB" id="9790331at2"/>
<proteinExistence type="predicted"/>
<dbReference type="KEGG" id="salo:EF888_18965"/>
<accession>A0A316G143</accession>
<dbReference type="PANTHER" id="PTHR42815:SF2">
    <property type="entry name" value="FAD-BINDING, PUTATIVE (AFU_ORTHOLOGUE AFUA_6G07600)-RELATED"/>
    <property type="match status" value="1"/>
</dbReference>
<dbReference type="PANTHER" id="PTHR42815">
    <property type="entry name" value="FAD-BINDING, PUTATIVE (AFU_ORTHOLOGUE AFUA_6G07600)-RELATED"/>
    <property type="match status" value="1"/>
</dbReference>
<dbReference type="InterPro" id="IPR024029">
    <property type="entry name" value="Pyridox_Oxase_FMN-dep"/>
</dbReference>